<comment type="similarity">
    <text evidence="1 5">Belongs to the glycosyl hydrolase 43 family.</text>
</comment>
<sequence length="317" mass="35662">MKMKTFRNPILEIGPDPWIYRHTDGHYYFMVTRGDRLDLWKSESMSGIANGAMKTVWTPPVEGLDSRKLWAPEIHHLRGKWYIYFTDNNGGGDDARKIYVLENEHADPLQGTWRMKGAVNTALPGLDGTVLEHNGKLFFMYAGYGHFPKYGSAVYAAEMENPWTIKGEESLLTKPEYDWEHQGGMAINEGPCFLKRFGKVFLIYSASTCWSDNYALGMLTAKEESDLLNPASWSKSDKPVFRKSVENSVFGPGHNSFTVSPDGTEDWIVYHAIPVSEGGSKRRSARMQKFGWTADGNPDFGAPIPAEVEFDVPAGEK</sequence>
<dbReference type="Pfam" id="PF04616">
    <property type="entry name" value="Glyco_hydro_43"/>
    <property type="match status" value="1"/>
</dbReference>
<comment type="caution">
    <text evidence="6">The sequence shown here is derived from an EMBL/GenBank/DDBJ whole genome shotgun (WGS) entry which is preliminary data.</text>
</comment>
<dbReference type="Proteomes" id="UP001338137">
    <property type="component" value="Unassembled WGS sequence"/>
</dbReference>
<gene>
    <name evidence="6" type="ORF">P4I72_25155</name>
</gene>
<proteinExistence type="inferred from homology"/>
<reference evidence="6 7" key="1">
    <citation type="submission" date="2023-03" db="EMBL/GenBank/DDBJ databases">
        <title>Bacillus Genome Sequencing.</title>
        <authorList>
            <person name="Dunlap C."/>
        </authorList>
    </citation>
    <scope>NUCLEOTIDE SEQUENCE [LARGE SCALE GENOMIC DNA]</scope>
    <source>
        <strain evidence="6 7">BD-533</strain>
    </source>
</reference>
<evidence type="ECO:0000313" key="6">
    <source>
        <dbReference type="EMBL" id="MEC0230426.1"/>
    </source>
</evidence>
<organism evidence="6 7">
    <name type="scientific">Paenibacillus alba</name>
    <dbReference type="NCBI Taxonomy" id="1197127"/>
    <lineage>
        <taxon>Bacteria</taxon>
        <taxon>Bacillati</taxon>
        <taxon>Bacillota</taxon>
        <taxon>Bacilli</taxon>
        <taxon>Bacillales</taxon>
        <taxon>Paenibacillaceae</taxon>
        <taxon>Paenibacillus</taxon>
    </lineage>
</organism>
<dbReference type="InterPro" id="IPR016828">
    <property type="entry name" value="Alpha-L-arabinofuranosidase"/>
</dbReference>
<accession>A0ABU6G8D0</accession>
<protein>
    <submittedName>
        <fullName evidence="6">Glycoside hydrolase family 43 protein</fullName>
    </submittedName>
</protein>
<evidence type="ECO:0000256" key="5">
    <source>
        <dbReference type="RuleBase" id="RU361187"/>
    </source>
</evidence>
<keyword evidence="2" id="KW-0732">Signal</keyword>
<dbReference type="PANTHER" id="PTHR43817">
    <property type="entry name" value="GLYCOSYL HYDROLASE"/>
    <property type="match status" value="1"/>
</dbReference>
<dbReference type="InterPro" id="IPR006710">
    <property type="entry name" value="Glyco_hydro_43"/>
</dbReference>
<dbReference type="SUPFAM" id="SSF75005">
    <property type="entry name" value="Arabinanase/levansucrase/invertase"/>
    <property type="match status" value="1"/>
</dbReference>
<dbReference type="EMBL" id="JARLKY010000068">
    <property type="protein sequence ID" value="MEC0230426.1"/>
    <property type="molecule type" value="Genomic_DNA"/>
</dbReference>
<evidence type="ECO:0000256" key="1">
    <source>
        <dbReference type="ARBA" id="ARBA00009865"/>
    </source>
</evidence>
<evidence type="ECO:0000256" key="2">
    <source>
        <dbReference type="ARBA" id="ARBA00022729"/>
    </source>
</evidence>
<keyword evidence="7" id="KW-1185">Reference proteome</keyword>
<keyword evidence="3 5" id="KW-0378">Hydrolase</keyword>
<dbReference type="Gene3D" id="2.115.10.20">
    <property type="entry name" value="Glycosyl hydrolase domain, family 43"/>
    <property type="match status" value="1"/>
</dbReference>
<evidence type="ECO:0000256" key="4">
    <source>
        <dbReference type="ARBA" id="ARBA00023295"/>
    </source>
</evidence>
<dbReference type="GO" id="GO:0016787">
    <property type="term" value="F:hydrolase activity"/>
    <property type="evidence" value="ECO:0007669"/>
    <property type="project" value="UniProtKB-KW"/>
</dbReference>
<keyword evidence="4 5" id="KW-0326">Glycosidase</keyword>
<name>A0ABU6G8D0_9BACL</name>
<dbReference type="InterPro" id="IPR023296">
    <property type="entry name" value="Glyco_hydro_beta-prop_sf"/>
</dbReference>
<dbReference type="PIRSF" id="PIRSF025414">
    <property type="entry name" value="Alpha-L-arabinofuranosidase"/>
    <property type="match status" value="1"/>
</dbReference>
<evidence type="ECO:0000313" key="7">
    <source>
        <dbReference type="Proteomes" id="UP001338137"/>
    </source>
</evidence>
<dbReference type="CDD" id="cd18820">
    <property type="entry name" value="GH43_LbAraf43-like"/>
    <property type="match status" value="1"/>
</dbReference>
<evidence type="ECO:0000256" key="3">
    <source>
        <dbReference type="ARBA" id="ARBA00022801"/>
    </source>
</evidence>
<dbReference type="PANTHER" id="PTHR43817:SF1">
    <property type="entry name" value="HYDROLASE, FAMILY 43, PUTATIVE (AFU_ORTHOLOGUE AFUA_3G01660)-RELATED"/>
    <property type="match status" value="1"/>
</dbReference>